<evidence type="ECO:0000256" key="1">
    <source>
        <dbReference type="ARBA" id="ARBA00004651"/>
    </source>
</evidence>
<keyword evidence="8 13" id="KW-0472">Membrane</keyword>
<evidence type="ECO:0000256" key="5">
    <source>
        <dbReference type="ARBA" id="ARBA00022692"/>
    </source>
</evidence>
<dbReference type="OrthoDB" id="6418508at2759"/>
<evidence type="ECO:0000256" key="3">
    <source>
        <dbReference type="ARBA" id="ARBA00022448"/>
    </source>
</evidence>
<keyword evidence="11" id="KW-1071">Ligand-gated ion channel</keyword>
<keyword evidence="5 13" id="KW-0812">Transmembrane</keyword>
<proteinExistence type="inferred from homology"/>
<dbReference type="Proteomes" id="UP000886998">
    <property type="component" value="Unassembled WGS sequence"/>
</dbReference>
<dbReference type="InterPro" id="IPR001320">
    <property type="entry name" value="Iontro_rcpt_C"/>
</dbReference>
<dbReference type="Pfam" id="PF10613">
    <property type="entry name" value="Lig_chan-Glu_bd"/>
    <property type="match status" value="1"/>
</dbReference>
<dbReference type="Gene3D" id="1.10.287.70">
    <property type="match status" value="1"/>
</dbReference>
<dbReference type="SMART" id="SM00079">
    <property type="entry name" value="PBPe"/>
    <property type="match status" value="1"/>
</dbReference>
<evidence type="ECO:0000256" key="9">
    <source>
        <dbReference type="ARBA" id="ARBA00023170"/>
    </source>
</evidence>
<feature type="domain" description="Ionotropic glutamate receptor C-terminal" evidence="14">
    <location>
        <begin position="6"/>
        <end position="347"/>
    </location>
</feature>
<name>A0A8X6YJA9_9ARAC</name>
<dbReference type="Pfam" id="PF00060">
    <property type="entry name" value="Lig_chan"/>
    <property type="match status" value="1"/>
</dbReference>
<comment type="caution">
    <text evidence="16">The sequence shown here is derived from an EMBL/GenBank/DDBJ whole genome shotgun (WGS) entry which is preliminary data.</text>
</comment>
<protein>
    <submittedName>
        <fullName evidence="16">Probable glutamate receptor</fullName>
    </submittedName>
</protein>
<dbReference type="PANTHER" id="PTHR42643:SF24">
    <property type="entry name" value="IONOTROPIC RECEPTOR 60A"/>
    <property type="match status" value="1"/>
</dbReference>
<evidence type="ECO:0000313" key="17">
    <source>
        <dbReference type="Proteomes" id="UP000886998"/>
    </source>
</evidence>
<keyword evidence="3" id="KW-0813">Transport</keyword>
<keyword evidence="12" id="KW-0407">Ion channel</keyword>
<organism evidence="16 17">
    <name type="scientific">Trichonephila inaurata madagascariensis</name>
    <dbReference type="NCBI Taxonomy" id="2747483"/>
    <lineage>
        <taxon>Eukaryota</taxon>
        <taxon>Metazoa</taxon>
        <taxon>Ecdysozoa</taxon>
        <taxon>Arthropoda</taxon>
        <taxon>Chelicerata</taxon>
        <taxon>Arachnida</taxon>
        <taxon>Araneae</taxon>
        <taxon>Araneomorphae</taxon>
        <taxon>Entelegynae</taxon>
        <taxon>Araneoidea</taxon>
        <taxon>Nephilidae</taxon>
        <taxon>Trichonephila</taxon>
        <taxon>Trichonephila inaurata</taxon>
    </lineage>
</organism>
<keyword evidence="6 13" id="KW-1133">Transmembrane helix</keyword>
<dbReference type="EMBL" id="BMAV01019075">
    <property type="protein sequence ID" value="GFY71773.1"/>
    <property type="molecule type" value="Genomic_DNA"/>
</dbReference>
<dbReference type="SMART" id="SM00918">
    <property type="entry name" value="Lig_chan-Glu_bd"/>
    <property type="match status" value="1"/>
</dbReference>
<keyword evidence="10" id="KW-0325">Glycoprotein</keyword>
<evidence type="ECO:0000256" key="11">
    <source>
        <dbReference type="ARBA" id="ARBA00023286"/>
    </source>
</evidence>
<feature type="transmembrane region" description="Helical" evidence="13">
    <location>
        <begin position="131"/>
        <end position="149"/>
    </location>
</feature>
<keyword evidence="17" id="KW-1185">Reference proteome</keyword>
<keyword evidence="4" id="KW-1003">Cell membrane</keyword>
<dbReference type="GO" id="GO:0005886">
    <property type="term" value="C:plasma membrane"/>
    <property type="evidence" value="ECO:0007669"/>
    <property type="project" value="UniProtKB-SubCell"/>
</dbReference>
<dbReference type="InterPro" id="IPR019594">
    <property type="entry name" value="Glu/Gly-bd"/>
</dbReference>
<evidence type="ECO:0000256" key="10">
    <source>
        <dbReference type="ARBA" id="ARBA00023180"/>
    </source>
</evidence>
<dbReference type="GO" id="GO:0015276">
    <property type="term" value="F:ligand-gated monoatomic ion channel activity"/>
    <property type="evidence" value="ECO:0007669"/>
    <property type="project" value="InterPro"/>
</dbReference>
<evidence type="ECO:0000256" key="7">
    <source>
        <dbReference type="ARBA" id="ARBA00023065"/>
    </source>
</evidence>
<dbReference type="GO" id="GO:0050906">
    <property type="term" value="P:detection of stimulus involved in sensory perception"/>
    <property type="evidence" value="ECO:0007669"/>
    <property type="project" value="UniProtKB-ARBA"/>
</dbReference>
<evidence type="ECO:0000259" key="14">
    <source>
        <dbReference type="SMART" id="SM00079"/>
    </source>
</evidence>
<evidence type="ECO:0000256" key="12">
    <source>
        <dbReference type="ARBA" id="ARBA00023303"/>
    </source>
</evidence>
<evidence type="ECO:0000256" key="2">
    <source>
        <dbReference type="ARBA" id="ARBA00008685"/>
    </source>
</evidence>
<feature type="transmembrane region" description="Helical" evidence="13">
    <location>
        <begin position="374"/>
        <end position="394"/>
    </location>
</feature>
<sequence>MTFPSIIRVAAREFTSVFSITRTKNSTSISGVEGEFLKVLSEQLHFTYEVFSPYDRQWGTADWTGNWTGVIGMILRNEVDMGLSHISITEERASVVDFSFPYTILDRTFVTAKPGDGPKMASFTYPFNKNVWILILLLTVIAPLLFRPLMFKKRSLASVFFMIFGSMLKQPIDNSEQPCMQRLIYSSWVGSMTLLYFAYSGILLSYITVPWQKKGIKNIRDLAHALQAGTHKCLAPDGTIDTKLLLNSNLHYYRIIGEYIARNNWVYESSAMSEKLLDDRTVLIGSRSLLHGFFGYDPYVTEYISDDSFGVWNIGIALRKNFCCKEELNFAILRTLSSGLYEKWWKDSAFKSSWSQISKTQDTKQSIRLPLEDLYGVFILLFAGYILSFVAFFIEISMKRFKKEEVVVQDCLLDSKDNMQEPLHANNIF</sequence>
<gene>
    <name evidence="16" type="ORF">TNIN_214091</name>
</gene>
<dbReference type="PANTHER" id="PTHR42643">
    <property type="entry name" value="IONOTROPIC RECEPTOR 20A-RELATED"/>
    <property type="match status" value="1"/>
</dbReference>
<evidence type="ECO:0000313" key="16">
    <source>
        <dbReference type="EMBL" id="GFY71773.1"/>
    </source>
</evidence>
<dbReference type="InterPro" id="IPR052192">
    <property type="entry name" value="Insect_Ionotropic_Sensory_Rcpt"/>
</dbReference>
<dbReference type="Gene3D" id="3.40.190.10">
    <property type="entry name" value="Periplasmic binding protein-like II"/>
    <property type="match status" value="1"/>
</dbReference>
<feature type="transmembrane region" description="Helical" evidence="13">
    <location>
        <begin position="184"/>
        <end position="207"/>
    </location>
</feature>
<dbReference type="SUPFAM" id="SSF53850">
    <property type="entry name" value="Periplasmic binding protein-like II"/>
    <property type="match status" value="1"/>
</dbReference>
<evidence type="ECO:0000259" key="15">
    <source>
        <dbReference type="SMART" id="SM00918"/>
    </source>
</evidence>
<reference evidence="16" key="1">
    <citation type="submission" date="2020-08" db="EMBL/GenBank/DDBJ databases">
        <title>Multicomponent nature underlies the extraordinary mechanical properties of spider dragline silk.</title>
        <authorList>
            <person name="Kono N."/>
            <person name="Nakamura H."/>
            <person name="Mori M."/>
            <person name="Yoshida Y."/>
            <person name="Ohtoshi R."/>
            <person name="Malay A.D."/>
            <person name="Moran D.A.P."/>
            <person name="Tomita M."/>
            <person name="Numata K."/>
            <person name="Arakawa K."/>
        </authorList>
    </citation>
    <scope>NUCLEOTIDE SEQUENCE</scope>
</reference>
<keyword evidence="9 16" id="KW-0675">Receptor</keyword>
<evidence type="ECO:0000256" key="13">
    <source>
        <dbReference type="SAM" id="Phobius"/>
    </source>
</evidence>
<keyword evidence="7" id="KW-0406">Ion transport</keyword>
<comment type="similarity">
    <text evidence="2">Belongs to the glutamate-gated ion channel (TC 1.A.10.1) family.</text>
</comment>
<feature type="domain" description="Ionotropic glutamate receptor L-glutamate and glycine-binding" evidence="15">
    <location>
        <begin position="17"/>
        <end position="76"/>
    </location>
</feature>
<evidence type="ECO:0000256" key="4">
    <source>
        <dbReference type="ARBA" id="ARBA00022475"/>
    </source>
</evidence>
<evidence type="ECO:0000256" key="8">
    <source>
        <dbReference type="ARBA" id="ARBA00023136"/>
    </source>
</evidence>
<accession>A0A8X6YJA9</accession>
<evidence type="ECO:0000256" key="6">
    <source>
        <dbReference type="ARBA" id="ARBA00022989"/>
    </source>
</evidence>
<comment type="subcellular location">
    <subcellularLocation>
        <location evidence="1">Cell membrane</location>
        <topology evidence="1">Multi-pass membrane protein</topology>
    </subcellularLocation>
</comment>
<dbReference type="AlphaFoldDB" id="A0A8X6YJA9"/>